<dbReference type="PANTHER" id="PTHR42924:SF3">
    <property type="entry name" value="POLYMERASE_HISTIDINOL PHOSPHATASE N-TERMINAL DOMAIN-CONTAINING PROTEIN"/>
    <property type="match status" value="1"/>
</dbReference>
<organism evidence="2 3">
    <name type="scientific">Virgibacillus sediminis</name>
    <dbReference type="NCBI Taxonomy" id="202260"/>
    <lineage>
        <taxon>Bacteria</taxon>
        <taxon>Bacillati</taxon>
        <taxon>Bacillota</taxon>
        <taxon>Bacilli</taxon>
        <taxon>Bacillales</taxon>
        <taxon>Bacillaceae</taxon>
        <taxon>Virgibacillus</taxon>
    </lineage>
</organism>
<dbReference type="Proteomes" id="UP001595387">
    <property type="component" value="Unassembled WGS sequence"/>
</dbReference>
<dbReference type="RefSeq" id="WP_390307419.1">
    <property type="nucleotide sequence ID" value="NZ_JBHRRZ010000036.1"/>
</dbReference>
<dbReference type="EMBL" id="JBHRRZ010000036">
    <property type="protein sequence ID" value="MFC2949450.1"/>
    <property type="molecule type" value="Genomic_DNA"/>
</dbReference>
<evidence type="ECO:0000313" key="3">
    <source>
        <dbReference type="Proteomes" id="UP001595387"/>
    </source>
</evidence>
<dbReference type="Gene3D" id="1.10.150.650">
    <property type="match status" value="1"/>
</dbReference>
<dbReference type="InterPro" id="IPR016195">
    <property type="entry name" value="Pol/histidinol_Pase-like"/>
</dbReference>
<dbReference type="CDD" id="cd07438">
    <property type="entry name" value="PHP_HisPPase_AMP"/>
    <property type="match status" value="1"/>
</dbReference>
<evidence type="ECO:0000259" key="1">
    <source>
        <dbReference type="SMART" id="SM00481"/>
    </source>
</evidence>
<keyword evidence="3" id="KW-1185">Reference proteome</keyword>
<protein>
    <submittedName>
        <fullName evidence="2">PHP domain-containing protein</fullName>
    </submittedName>
</protein>
<dbReference type="InterPro" id="IPR004013">
    <property type="entry name" value="PHP_dom"/>
</dbReference>
<name>A0ABV7A8U3_9BACI</name>
<accession>A0ABV7A8U3</accession>
<gene>
    <name evidence="2" type="ORF">ACFODW_14105</name>
</gene>
<dbReference type="SMART" id="SM00481">
    <property type="entry name" value="POLIIIAc"/>
    <property type="match status" value="1"/>
</dbReference>
<comment type="caution">
    <text evidence="2">The sequence shown here is derived from an EMBL/GenBank/DDBJ whole genome shotgun (WGS) entry which is preliminary data.</text>
</comment>
<sequence length="272" mass="30086">MDLHIHSIYSDGQWTPEQIIQTAKEEQVTVISITDHDAIEGYKRGKPLAAKEGIHLIPGIELNTDGELGELHILGYLFDPDRPKLTAHVAWRQEERVKWGREIIENLCKLDYPITLEACLDRAGEGVLVRTHIAEELAAAGYFETAGEAYDTLLKKGKPAYAERAAFSAADAIQLIHDAGGLAFLAHPGAYEFEVPLEELVAHGLDGIEVYHSKHTEQDIRKWKESAESCQLLISGGSDFHGPTSRNPYPIGSVGIGREVTVADWGRRMLTL</sequence>
<evidence type="ECO:0000313" key="2">
    <source>
        <dbReference type="EMBL" id="MFC2949450.1"/>
    </source>
</evidence>
<dbReference type="Gene3D" id="3.20.20.140">
    <property type="entry name" value="Metal-dependent hydrolases"/>
    <property type="match status" value="1"/>
</dbReference>
<proteinExistence type="predicted"/>
<dbReference type="InterPro" id="IPR003141">
    <property type="entry name" value="Pol/His_phosphatase_N"/>
</dbReference>
<dbReference type="SUPFAM" id="SSF89550">
    <property type="entry name" value="PHP domain-like"/>
    <property type="match status" value="1"/>
</dbReference>
<dbReference type="Pfam" id="PF02811">
    <property type="entry name" value="PHP"/>
    <property type="match status" value="1"/>
</dbReference>
<reference evidence="3" key="1">
    <citation type="journal article" date="2019" name="Int. J. Syst. Evol. Microbiol.">
        <title>The Global Catalogue of Microorganisms (GCM) 10K type strain sequencing project: providing services to taxonomists for standard genome sequencing and annotation.</title>
        <authorList>
            <consortium name="The Broad Institute Genomics Platform"/>
            <consortium name="The Broad Institute Genome Sequencing Center for Infectious Disease"/>
            <person name="Wu L."/>
            <person name="Ma J."/>
        </authorList>
    </citation>
    <scope>NUCLEOTIDE SEQUENCE [LARGE SCALE GENOMIC DNA]</scope>
    <source>
        <strain evidence="3">KCTC 13193</strain>
    </source>
</reference>
<feature type="domain" description="Polymerase/histidinol phosphatase N-terminal" evidence="1">
    <location>
        <begin position="1"/>
        <end position="66"/>
    </location>
</feature>
<dbReference type="InterPro" id="IPR052018">
    <property type="entry name" value="PHP_domain"/>
</dbReference>
<dbReference type="PANTHER" id="PTHR42924">
    <property type="entry name" value="EXONUCLEASE"/>
    <property type="match status" value="1"/>
</dbReference>